<gene>
    <name evidence="4" type="ORF">DRW07_01925</name>
</gene>
<dbReference type="SUPFAM" id="SSF53474">
    <property type="entry name" value="alpha/beta-Hydrolases"/>
    <property type="match status" value="1"/>
</dbReference>
<dbReference type="Proteomes" id="UP000275281">
    <property type="component" value="Unassembled WGS sequence"/>
</dbReference>
<protein>
    <submittedName>
        <fullName evidence="4">S9 family peptidase</fullName>
    </submittedName>
</protein>
<organism evidence="4 5">
    <name type="scientific">Alteromonas sediminis</name>
    <dbReference type="NCBI Taxonomy" id="2259342"/>
    <lineage>
        <taxon>Bacteria</taxon>
        <taxon>Pseudomonadati</taxon>
        <taxon>Pseudomonadota</taxon>
        <taxon>Gammaproteobacteria</taxon>
        <taxon>Alteromonadales</taxon>
        <taxon>Alteromonadaceae</taxon>
        <taxon>Alteromonas/Salinimonas group</taxon>
        <taxon>Alteromonas</taxon>
    </lineage>
</organism>
<evidence type="ECO:0000313" key="4">
    <source>
        <dbReference type="EMBL" id="RPJ68191.1"/>
    </source>
</evidence>
<proteinExistence type="predicted"/>
<dbReference type="InterPro" id="IPR001375">
    <property type="entry name" value="Peptidase_S9_cat"/>
</dbReference>
<dbReference type="GO" id="GO:0006508">
    <property type="term" value="P:proteolysis"/>
    <property type="evidence" value="ECO:0007669"/>
    <property type="project" value="InterPro"/>
</dbReference>
<comment type="caution">
    <text evidence="4">The sequence shown here is derived from an EMBL/GenBank/DDBJ whole genome shotgun (WGS) entry which is preliminary data.</text>
</comment>
<evidence type="ECO:0000256" key="2">
    <source>
        <dbReference type="SAM" id="SignalP"/>
    </source>
</evidence>
<keyword evidence="2" id="KW-0732">Signal</keyword>
<feature type="chain" id="PRO_5018317959" evidence="2">
    <location>
        <begin position="29"/>
        <end position="824"/>
    </location>
</feature>
<feature type="domain" description="Peptidase S9 prolyl oligopeptidase catalytic" evidence="3">
    <location>
        <begin position="608"/>
        <end position="813"/>
    </location>
</feature>
<dbReference type="AlphaFoldDB" id="A0A3N5YQ79"/>
<reference evidence="4 5" key="1">
    <citation type="submission" date="2018-11" db="EMBL/GenBank/DDBJ databases">
        <authorList>
            <person name="Ye M.-Q."/>
            <person name="Du Z.-J."/>
        </authorList>
    </citation>
    <scope>NUCLEOTIDE SEQUENCE [LARGE SCALE GENOMIC DNA]</scope>
    <source>
        <strain evidence="4 5">U0105</strain>
    </source>
</reference>
<dbReference type="PANTHER" id="PTHR42776">
    <property type="entry name" value="SERINE PEPTIDASE S9 FAMILY MEMBER"/>
    <property type="match status" value="1"/>
</dbReference>
<evidence type="ECO:0000256" key="1">
    <source>
        <dbReference type="ARBA" id="ARBA00022801"/>
    </source>
</evidence>
<dbReference type="Gene3D" id="3.40.50.1820">
    <property type="entry name" value="alpha/beta hydrolase"/>
    <property type="match status" value="1"/>
</dbReference>
<evidence type="ECO:0000259" key="3">
    <source>
        <dbReference type="Pfam" id="PF00326"/>
    </source>
</evidence>
<dbReference type="Gene3D" id="2.120.10.60">
    <property type="entry name" value="Tricorn protease N-terminal domain"/>
    <property type="match status" value="1"/>
</dbReference>
<feature type="signal peptide" evidence="2">
    <location>
        <begin position="1"/>
        <end position="28"/>
    </location>
</feature>
<keyword evidence="5" id="KW-1185">Reference proteome</keyword>
<dbReference type="OrthoDB" id="4269629at2"/>
<dbReference type="EMBL" id="RPOK01000001">
    <property type="protein sequence ID" value="RPJ68191.1"/>
    <property type="molecule type" value="Genomic_DNA"/>
</dbReference>
<name>A0A3N5YQ79_9ALTE</name>
<sequence length="824" mass="91805">MPYMQRINMNKTLLTGALLTALSGSLCAATLPSENIQALGPIDISTPQLLTESPKAESVFDSLSAVAGKSGDKLNLFGEEYVWQPLSTFNKDKETALSLYRFTLSVDRFTQGELVVEGVDKLNVFVAGVEAKKGEKGYSLALPTGDHAVFITATKRAAETEIQFSFEGKAEHDQVTLHKGGKVRLAAKQLFDSETISSVELSDNGEYALIAKRHYHQDTGNKAVTLTELVNVGDLSVIHTWDNGLRSAMFSPDNQSLVYFHNNKLHQLNIDTLRTETISAELEDASGFRFFGNESLVFSWNKEGDDDGDLAKRYQALQDRWRSWRDNRQLYQLDIDTGFIRQLTQHEASSTLLDIDETRNTLLISRSLIDYSAPPHGATGLFELNLKTGEERKIGHYRAFSSARYSSKGLYVTGGPNFAGGKGLNVSEGLVANDYDGQLYHMNLQGEDIQALSKAFDPAINGIHVLKNDDVIFTASEKDRVPLYQYDASKARFIKLSEQTDTVRSWASTDNAKAQIMYAATHASRPQALYTQVVGRKAKKQWDASAAFANTSIAKLNDFDVVNPDGISIDGRVYLPDNFDASKKYPALVYYYGGTATVTRGFKGRYPFNLWAANGYVVYVLQPTGTYGYGQDFSAKHVNAWGDYTVDDIIHSTKAFLEAHPFVDADRVGHLGASYGGFMTMLLATKTDIFAASVSHAGISTLTSYWGEGWWGALYSGVASRNSFPWNNPELYTDHSPIYHADKVTNPILLIHGDSDVNVPVGESHTFYTALKLLDKDVELVEYLGDDHHILARDKTFHWWATILSYFDKHLKDQPEWWEYHFSK</sequence>
<keyword evidence="1" id="KW-0378">Hydrolase</keyword>
<dbReference type="SUPFAM" id="SSF82171">
    <property type="entry name" value="DPP6 N-terminal domain-like"/>
    <property type="match status" value="1"/>
</dbReference>
<dbReference type="GO" id="GO:0004252">
    <property type="term" value="F:serine-type endopeptidase activity"/>
    <property type="evidence" value="ECO:0007669"/>
    <property type="project" value="TreeGrafter"/>
</dbReference>
<dbReference type="InterPro" id="IPR029058">
    <property type="entry name" value="AB_hydrolase_fold"/>
</dbReference>
<dbReference type="Pfam" id="PF00326">
    <property type="entry name" value="Peptidase_S9"/>
    <property type="match status" value="1"/>
</dbReference>
<accession>A0A3N5YQ79</accession>
<dbReference type="PANTHER" id="PTHR42776:SF4">
    <property type="entry name" value="ACYLAMINO-ACID-RELEASING ENZYME"/>
    <property type="match status" value="1"/>
</dbReference>
<evidence type="ECO:0000313" key="5">
    <source>
        <dbReference type="Proteomes" id="UP000275281"/>
    </source>
</evidence>